<organism evidence="2 3">
    <name type="scientific">Stylosanthes scabra</name>
    <dbReference type="NCBI Taxonomy" id="79078"/>
    <lineage>
        <taxon>Eukaryota</taxon>
        <taxon>Viridiplantae</taxon>
        <taxon>Streptophyta</taxon>
        <taxon>Embryophyta</taxon>
        <taxon>Tracheophyta</taxon>
        <taxon>Spermatophyta</taxon>
        <taxon>Magnoliopsida</taxon>
        <taxon>eudicotyledons</taxon>
        <taxon>Gunneridae</taxon>
        <taxon>Pentapetalae</taxon>
        <taxon>rosids</taxon>
        <taxon>fabids</taxon>
        <taxon>Fabales</taxon>
        <taxon>Fabaceae</taxon>
        <taxon>Papilionoideae</taxon>
        <taxon>50 kb inversion clade</taxon>
        <taxon>dalbergioids sensu lato</taxon>
        <taxon>Dalbergieae</taxon>
        <taxon>Pterocarpus clade</taxon>
        <taxon>Stylosanthes</taxon>
    </lineage>
</organism>
<evidence type="ECO:0000313" key="3">
    <source>
        <dbReference type="Proteomes" id="UP001341840"/>
    </source>
</evidence>
<dbReference type="EMBL" id="JASCZI010152937">
    <property type="protein sequence ID" value="MED6176863.1"/>
    <property type="molecule type" value="Genomic_DNA"/>
</dbReference>
<name>A0ABU6VVY3_9FABA</name>
<keyword evidence="3" id="KW-1185">Reference proteome</keyword>
<sequence>MSHKSATPQHEADIPQPQAENPQLKVEPEPEASNTEAEILMELSSKLAKRLKHSYQNRTDNRLVQAIGSLD</sequence>
<comment type="caution">
    <text evidence="2">The sequence shown here is derived from an EMBL/GenBank/DDBJ whole genome shotgun (WGS) entry which is preliminary data.</text>
</comment>
<evidence type="ECO:0000313" key="2">
    <source>
        <dbReference type="EMBL" id="MED6176863.1"/>
    </source>
</evidence>
<accession>A0ABU6VVY3</accession>
<evidence type="ECO:0000256" key="1">
    <source>
        <dbReference type="SAM" id="MobiDB-lite"/>
    </source>
</evidence>
<gene>
    <name evidence="2" type="ORF">PIB30_092392</name>
</gene>
<reference evidence="2 3" key="1">
    <citation type="journal article" date="2023" name="Plants (Basel)">
        <title>Bridging the Gap: Combining Genomics and Transcriptomics Approaches to Understand Stylosanthes scabra, an Orphan Legume from the Brazilian Caatinga.</title>
        <authorList>
            <person name="Ferreira-Neto J.R.C."/>
            <person name="da Silva M.D."/>
            <person name="Binneck E."/>
            <person name="de Melo N.F."/>
            <person name="da Silva R.H."/>
            <person name="de Melo A.L.T.M."/>
            <person name="Pandolfi V."/>
            <person name="Bustamante F.O."/>
            <person name="Brasileiro-Vidal A.C."/>
            <person name="Benko-Iseppon A.M."/>
        </authorList>
    </citation>
    <scope>NUCLEOTIDE SEQUENCE [LARGE SCALE GENOMIC DNA]</scope>
    <source>
        <tissue evidence="2">Leaves</tissue>
    </source>
</reference>
<protein>
    <submittedName>
        <fullName evidence="2">Uncharacterized protein</fullName>
    </submittedName>
</protein>
<dbReference type="Proteomes" id="UP001341840">
    <property type="component" value="Unassembled WGS sequence"/>
</dbReference>
<feature type="region of interest" description="Disordered" evidence="1">
    <location>
        <begin position="1"/>
        <end position="36"/>
    </location>
</feature>
<proteinExistence type="predicted"/>